<evidence type="ECO:0000313" key="2">
    <source>
        <dbReference type="Proteomes" id="UP000823405"/>
    </source>
</evidence>
<dbReference type="SUPFAM" id="SSF81383">
    <property type="entry name" value="F-box domain"/>
    <property type="match status" value="1"/>
</dbReference>
<organism evidence="1 2">
    <name type="scientific">Linnemannia gamsii</name>
    <dbReference type="NCBI Taxonomy" id="64522"/>
    <lineage>
        <taxon>Eukaryota</taxon>
        <taxon>Fungi</taxon>
        <taxon>Fungi incertae sedis</taxon>
        <taxon>Mucoromycota</taxon>
        <taxon>Mortierellomycotina</taxon>
        <taxon>Mortierellomycetes</taxon>
        <taxon>Mortierellales</taxon>
        <taxon>Mortierellaceae</taxon>
        <taxon>Linnemannia</taxon>
    </lineage>
</organism>
<reference evidence="1" key="1">
    <citation type="journal article" date="2020" name="Fungal Divers.">
        <title>Resolving the Mortierellaceae phylogeny through synthesis of multi-gene phylogenetics and phylogenomics.</title>
        <authorList>
            <person name="Vandepol N."/>
            <person name="Liber J."/>
            <person name="Desiro A."/>
            <person name="Na H."/>
            <person name="Kennedy M."/>
            <person name="Barry K."/>
            <person name="Grigoriev I.V."/>
            <person name="Miller A.N."/>
            <person name="O'Donnell K."/>
            <person name="Stajich J.E."/>
            <person name="Bonito G."/>
        </authorList>
    </citation>
    <scope>NUCLEOTIDE SEQUENCE</scope>
    <source>
        <strain evidence="1">NVP60</strain>
    </source>
</reference>
<dbReference type="Proteomes" id="UP000823405">
    <property type="component" value="Unassembled WGS sequence"/>
</dbReference>
<proteinExistence type="predicted"/>
<name>A0A9P6QTE7_9FUNG</name>
<protein>
    <recommendedName>
        <fullName evidence="3">F-box domain-containing protein</fullName>
    </recommendedName>
</protein>
<keyword evidence="2" id="KW-1185">Reference proteome</keyword>
<evidence type="ECO:0008006" key="3">
    <source>
        <dbReference type="Google" id="ProtNLM"/>
    </source>
</evidence>
<sequence>MSGNTADSPIVHSSEPHLKPLARQLTTRNSKNSRLISLPPELLKLVSFYLTDPLDLLRFSYTCHELFFLTAPADWYSLATYTYTNWVVSCGGAKDRDWKTMVLKDASLGVRLGYSLPPLPTASSPATTTSLTVAPAALPPALSPLISKPLFVPNAACDVTDFKSSPSPSLGLRSQWYHWATNPSSPRQPSSLDEFDHRRPLRVQLSEAQYFETDKETQDAVGPKWVRMGSPIYNIDRDSHTAIAASMITRPKPVPSRNNGGDPRPHDHEILFYNLPDLTNPIARCGSDVWEKDKNGGPQAQPWYHPFTRDMMQVAQVVEIKHYPDDTDGGMRVVIVIAFGQRARPWVNNATDSHILGVWLMLKVVEIRVPVIPMTLLSNRMMNHFRASPSLEPKTVRECVRIDPLSVVKYESLEPRQHQITMHGRIVKLYSAPEPLPLSAATIGDIDELSPMDVDRPRRKVDCIAIFGTQNSDVASAMVIKKVLFNDDDKSDLGRRTYSNKAVSRGVSCMTLFPDHSGYEHLLVLFNQHGRGMVWDWINERQITQLHMPIDDKNRTKGAQKSSDEPANIGVVTGSTLATAGNPAGDAGAVGGSTPRRRVYYWGVQVSAALEVSFPEDLNNVDNNNGTFRIVTMADGAEDEWESCWWNITIDVLKSPMELTAPPIIDRSKTVSSATGPRAPLISSVKRFERKTYGVCIPEQEKTHAEEHNRPIQFIAYVVWNHYRIGLSSRMGICMMDLEEPESGGIDQQWITFLKNREDLIDIAIFGHNLVVTLKTGHLVWSFYGHDKTPLVSREGLGLRMDTGRSLENDVMINRP</sequence>
<comment type="caution">
    <text evidence="1">The sequence shown here is derived from an EMBL/GenBank/DDBJ whole genome shotgun (WGS) entry which is preliminary data.</text>
</comment>
<dbReference type="InterPro" id="IPR036047">
    <property type="entry name" value="F-box-like_dom_sf"/>
</dbReference>
<dbReference type="EMBL" id="JAAAIN010002323">
    <property type="protein sequence ID" value="KAG0294477.1"/>
    <property type="molecule type" value="Genomic_DNA"/>
</dbReference>
<evidence type="ECO:0000313" key="1">
    <source>
        <dbReference type="EMBL" id="KAG0294477.1"/>
    </source>
</evidence>
<dbReference type="OrthoDB" id="2445710at2759"/>
<gene>
    <name evidence="1" type="ORF">BGZ97_005079</name>
</gene>
<feature type="non-terminal residue" evidence="1">
    <location>
        <position position="816"/>
    </location>
</feature>
<accession>A0A9P6QTE7</accession>
<dbReference type="AlphaFoldDB" id="A0A9P6QTE7"/>